<protein>
    <submittedName>
        <fullName evidence="2">Uncharacterized protein</fullName>
    </submittedName>
</protein>
<comment type="caution">
    <text evidence="2">The sequence shown here is derived from an EMBL/GenBank/DDBJ whole genome shotgun (WGS) entry which is preliminary data.</text>
</comment>
<dbReference type="AlphaFoldDB" id="A0AAN7H9A9"/>
<keyword evidence="1" id="KW-0812">Transmembrane</keyword>
<evidence type="ECO:0000256" key="1">
    <source>
        <dbReference type="SAM" id="Phobius"/>
    </source>
</evidence>
<dbReference type="Gene3D" id="1.20.58.340">
    <property type="entry name" value="Magnesium transport protein CorA, transmembrane region"/>
    <property type="match status" value="1"/>
</dbReference>
<dbReference type="Proteomes" id="UP001303760">
    <property type="component" value="Unassembled WGS sequence"/>
</dbReference>
<accession>A0AAN7H9A9</accession>
<organism evidence="2 3">
    <name type="scientific">Achaetomium macrosporum</name>
    <dbReference type="NCBI Taxonomy" id="79813"/>
    <lineage>
        <taxon>Eukaryota</taxon>
        <taxon>Fungi</taxon>
        <taxon>Dikarya</taxon>
        <taxon>Ascomycota</taxon>
        <taxon>Pezizomycotina</taxon>
        <taxon>Sordariomycetes</taxon>
        <taxon>Sordariomycetidae</taxon>
        <taxon>Sordariales</taxon>
        <taxon>Chaetomiaceae</taxon>
        <taxon>Achaetomium</taxon>
    </lineage>
</organism>
<proteinExistence type="predicted"/>
<evidence type="ECO:0000313" key="2">
    <source>
        <dbReference type="EMBL" id="KAK4235368.1"/>
    </source>
</evidence>
<keyword evidence="1" id="KW-1133">Transmembrane helix</keyword>
<reference evidence="2" key="2">
    <citation type="submission" date="2023-05" db="EMBL/GenBank/DDBJ databases">
        <authorList>
            <consortium name="Lawrence Berkeley National Laboratory"/>
            <person name="Steindorff A."/>
            <person name="Hensen N."/>
            <person name="Bonometti L."/>
            <person name="Westerberg I."/>
            <person name="Brannstrom I.O."/>
            <person name="Guillou S."/>
            <person name="Cros-Aarteil S."/>
            <person name="Calhoun S."/>
            <person name="Haridas S."/>
            <person name="Kuo A."/>
            <person name="Mondo S."/>
            <person name="Pangilinan J."/>
            <person name="Riley R."/>
            <person name="Labutti K."/>
            <person name="Andreopoulos B."/>
            <person name="Lipzen A."/>
            <person name="Chen C."/>
            <person name="Yanf M."/>
            <person name="Daum C."/>
            <person name="Ng V."/>
            <person name="Clum A."/>
            <person name="Ohm R."/>
            <person name="Martin F."/>
            <person name="Silar P."/>
            <person name="Natvig D."/>
            <person name="Lalanne C."/>
            <person name="Gautier V."/>
            <person name="Ament-Velasquez S.L."/>
            <person name="Kruys A."/>
            <person name="Hutchinson M.I."/>
            <person name="Powell A.J."/>
            <person name="Barry K."/>
            <person name="Miller A.N."/>
            <person name="Grigoriev I.V."/>
            <person name="Debuchy R."/>
            <person name="Gladieux P."/>
            <person name="Thoren M.H."/>
            <person name="Johannesson H."/>
        </authorList>
    </citation>
    <scope>NUCLEOTIDE SEQUENCE</scope>
    <source>
        <strain evidence="2">CBS 532.94</strain>
    </source>
</reference>
<gene>
    <name evidence="2" type="ORF">C8A03DRAFT_46484</name>
</gene>
<evidence type="ECO:0000313" key="3">
    <source>
        <dbReference type="Proteomes" id="UP001303760"/>
    </source>
</evidence>
<dbReference type="EMBL" id="MU860273">
    <property type="protein sequence ID" value="KAK4235368.1"/>
    <property type="molecule type" value="Genomic_DNA"/>
</dbReference>
<keyword evidence="3" id="KW-1185">Reference proteome</keyword>
<feature type="transmembrane region" description="Helical" evidence="1">
    <location>
        <begin position="347"/>
        <end position="369"/>
    </location>
</feature>
<keyword evidence="1" id="KW-0472">Membrane</keyword>
<reference evidence="2" key="1">
    <citation type="journal article" date="2023" name="Mol. Phylogenet. Evol.">
        <title>Genome-scale phylogeny and comparative genomics of the fungal order Sordariales.</title>
        <authorList>
            <person name="Hensen N."/>
            <person name="Bonometti L."/>
            <person name="Westerberg I."/>
            <person name="Brannstrom I.O."/>
            <person name="Guillou S."/>
            <person name="Cros-Aarteil S."/>
            <person name="Calhoun S."/>
            <person name="Haridas S."/>
            <person name="Kuo A."/>
            <person name="Mondo S."/>
            <person name="Pangilinan J."/>
            <person name="Riley R."/>
            <person name="LaButti K."/>
            <person name="Andreopoulos B."/>
            <person name="Lipzen A."/>
            <person name="Chen C."/>
            <person name="Yan M."/>
            <person name="Daum C."/>
            <person name="Ng V."/>
            <person name="Clum A."/>
            <person name="Steindorff A."/>
            <person name="Ohm R.A."/>
            <person name="Martin F."/>
            <person name="Silar P."/>
            <person name="Natvig D.O."/>
            <person name="Lalanne C."/>
            <person name="Gautier V."/>
            <person name="Ament-Velasquez S.L."/>
            <person name="Kruys A."/>
            <person name="Hutchinson M.I."/>
            <person name="Powell A.J."/>
            <person name="Barry K."/>
            <person name="Miller A.N."/>
            <person name="Grigoriev I.V."/>
            <person name="Debuchy R."/>
            <person name="Gladieux P."/>
            <person name="Hiltunen Thoren M."/>
            <person name="Johannesson H."/>
        </authorList>
    </citation>
    <scope>NUCLEOTIDE SEQUENCE</scope>
    <source>
        <strain evidence="2">CBS 532.94</strain>
    </source>
</reference>
<feature type="transmembrane region" description="Helical" evidence="1">
    <location>
        <begin position="311"/>
        <end position="335"/>
    </location>
</feature>
<sequence length="388" mass="43931">MDWPLTDPAFFDEDLDSVFVYQPTRSKADITECWLETDQDVSRWLEEIDARKSSPGLAVILAARAEQPKNRHNPAILEYLPFTRASFKRIVTTLPLHGDTARIINRSDVAFFTDIDLLNSPANAMCSDAAELIHPLILPGILAERERERHMKLVQQRVFHLLQRVRALSKGGGRTISATSELVREEYSVDLWIEVWQLRTALEAWMVELGKMDGCCSRLDALIAGKRGSGSGSGSGAGGSWNLVKTGRRIQKRLREIRQEYKVKVKECSMVVEGMALSAQLSWNQIGYQDAQANLKIASDTREDSNQMRSIAFLTMFFLPGTFVSSLFSMTFFNWNAGDGEHVVSPYLWVYPVLAITITAIVVGFWLYFTIRRRRMVSTHSFNEKLSV</sequence>
<name>A0AAN7H9A9_9PEZI</name>